<dbReference type="eggNOG" id="ENOG502S8U0">
    <property type="taxonomic scope" value="Eukaryota"/>
</dbReference>
<feature type="transmembrane region" description="Helical" evidence="1">
    <location>
        <begin position="60"/>
        <end position="80"/>
    </location>
</feature>
<protein>
    <submittedName>
        <fullName evidence="3">Uncharacterized protein LOC104236852</fullName>
    </submittedName>
</protein>
<feature type="transmembrane region" description="Helical" evidence="1">
    <location>
        <begin position="161"/>
        <end position="177"/>
    </location>
</feature>
<proteinExistence type="predicted"/>
<dbReference type="PANTHER" id="PTHR34656:SF5">
    <property type="entry name" value="PGG DOMAIN-CONTAINING PROTEIN"/>
    <property type="match status" value="1"/>
</dbReference>
<evidence type="ECO:0000256" key="1">
    <source>
        <dbReference type="SAM" id="Phobius"/>
    </source>
</evidence>
<dbReference type="KEGG" id="nsy:104236852"/>
<evidence type="ECO:0000313" key="3">
    <source>
        <dbReference type="RefSeq" id="XP_009789173.1"/>
    </source>
</evidence>
<keyword evidence="1" id="KW-1133">Transmembrane helix</keyword>
<feature type="transmembrane region" description="Helical" evidence="1">
    <location>
        <begin position="92"/>
        <end position="111"/>
    </location>
</feature>
<dbReference type="OrthoDB" id="1105491at2759"/>
<keyword evidence="1" id="KW-0472">Membrane</keyword>
<dbReference type="GeneID" id="104236852"/>
<evidence type="ECO:0000313" key="2">
    <source>
        <dbReference type="Proteomes" id="UP000189701"/>
    </source>
</evidence>
<dbReference type="AlphaFoldDB" id="A0A1U7XE75"/>
<dbReference type="Proteomes" id="UP000189701">
    <property type="component" value="Unplaced"/>
</dbReference>
<keyword evidence="2" id="KW-1185">Reference proteome</keyword>
<keyword evidence="1" id="KW-0812">Transmembrane</keyword>
<organism evidence="2 3">
    <name type="scientific">Nicotiana sylvestris</name>
    <name type="common">Wood tobacco</name>
    <name type="synonym">South American tobacco</name>
    <dbReference type="NCBI Taxonomy" id="4096"/>
    <lineage>
        <taxon>Eukaryota</taxon>
        <taxon>Viridiplantae</taxon>
        <taxon>Streptophyta</taxon>
        <taxon>Embryophyta</taxon>
        <taxon>Tracheophyta</taxon>
        <taxon>Spermatophyta</taxon>
        <taxon>Magnoliopsida</taxon>
        <taxon>eudicotyledons</taxon>
        <taxon>Gunneridae</taxon>
        <taxon>Pentapetalae</taxon>
        <taxon>asterids</taxon>
        <taxon>lamiids</taxon>
        <taxon>Solanales</taxon>
        <taxon>Solanaceae</taxon>
        <taxon>Nicotianoideae</taxon>
        <taxon>Nicotianeae</taxon>
        <taxon>Nicotiana</taxon>
    </lineage>
</organism>
<dbReference type="RefSeq" id="XP_009789173.1">
    <property type="nucleotide sequence ID" value="XM_009790871.1"/>
</dbReference>
<reference evidence="2" key="1">
    <citation type="journal article" date="2013" name="Genome Biol.">
        <title>Reference genomes and transcriptomes of Nicotiana sylvestris and Nicotiana tomentosiformis.</title>
        <authorList>
            <person name="Sierro N."/>
            <person name="Battey J.N."/>
            <person name="Ouadi S."/>
            <person name="Bovet L."/>
            <person name="Goepfert S."/>
            <person name="Bakaher N."/>
            <person name="Peitsch M.C."/>
            <person name="Ivanov N.V."/>
        </authorList>
    </citation>
    <scope>NUCLEOTIDE SEQUENCE [LARGE SCALE GENOMIC DNA]</scope>
</reference>
<name>A0A1U7XE75_NICSY</name>
<reference evidence="3" key="2">
    <citation type="submission" date="2025-08" db="UniProtKB">
        <authorList>
            <consortium name="RefSeq"/>
        </authorList>
    </citation>
    <scope>IDENTIFICATION</scope>
    <source>
        <tissue evidence="3">Leaf</tissue>
    </source>
</reference>
<sequence length="178" mass="19468">MIKLTAINTFFPPSILFLPPKHPLIGHSPKHSTTPRKKIYRQTLENMNISEQNLFNTTTTTTTCLFFLLISLSTTTTIFFSSGDTREAASVFHFIAAAAFTAVVVAGLIVLAVRTTIVAWITVLVLLAFVGKRRRVLAKDGKKITSEVAVYVANEVIKEKGFVAISGVLMILGLMALL</sequence>
<gene>
    <name evidence="3" type="primary">LOC104236852</name>
</gene>
<dbReference type="PANTHER" id="PTHR34656">
    <property type="entry name" value="PYRROLINE-5-CARBOXYLATE REDUCTASE"/>
    <property type="match status" value="1"/>
</dbReference>
<accession>A0A1U7XE75</accession>